<feature type="domain" description="HD-GYP" evidence="1">
    <location>
        <begin position="138"/>
        <end position="326"/>
    </location>
</feature>
<dbReference type="InterPro" id="IPR037522">
    <property type="entry name" value="HD_GYP_dom"/>
</dbReference>
<dbReference type="Gene3D" id="1.10.3210.10">
    <property type="entry name" value="Hypothetical protein af1432"/>
    <property type="match status" value="1"/>
</dbReference>
<evidence type="ECO:0000259" key="1">
    <source>
        <dbReference type="PROSITE" id="PS51832"/>
    </source>
</evidence>
<dbReference type="SUPFAM" id="SSF109604">
    <property type="entry name" value="HD-domain/PDEase-like"/>
    <property type="match status" value="1"/>
</dbReference>
<dbReference type="GO" id="GO:0016787">
    <property type="term" value="F:hydrolase activity"/>
    <property type="evidence" value="ECO:0007669"/>
    <property type="project" value="UniProtKB-KW"/>
</dbReference>
<dbReference type="CDD" id="cd00077">
    <property type="entry name" value="HDc"/>
    <property type="match status" value="1"/>
</dbReference>
<sequence length="326" mass="37444">MKTGIDEHQELFRAIDLEFLRSDGAEIFDIFYKTKNFGNTQFVKFASSHPSHQNKVRRLIEEGETDQEFFIREDDLGKYHSQATKSLRTMISNPEIPFEEKTRKIYDVSKGIMKDFFSSNASEKILHSSDEVMEIMEECLSGNEAGFHSISMITNKDYYTYTHSVNVGLYCMSYGIKTKMGQNDTRDLGIGGIFHDLGKVKIDINLINKKGKLTEEEFETIKSHPLLGSEILKSMKCYGTNVIRMADEHHEKFKGKGYPKGLVGEEISHFARICKVMDVYDALTTRRSYKKAMTPFDALTIMGKQMVDEFDRDILGNFVRYMGPDL</sequence>
<accession>A0A3B1CWI2</accession>
<dbReference type="PANTHER" id="PTHR43155">
    <property type="entry name" value="CYCLIC DI-GMP PHOSPHODIESTERASE PA4108-RELATED"/>
    <property type="match status" value="1"/>
</dbReference>
<name>A0A3B1CWI2_9ZZZZ</name>
<dbReference type="EMBL" id="UOGG01000053">
    <property type="protein sequence ID" value="VAX28244.1"/>
    <property type="molecule type" value="Genomic_DNA"/>
</dbReference>
<dbReference type="AlphaFoldDB" id="A0A3B1CWI2"/>
<keyword evidence="2" id="KW-0378">Hydrolase</keyword>
<dbReference type="PROSITE" id="PS51832">
    <property type="entry name" value="HD_GYP"/>
    <property type="match status" value="1"/>
</dbReference>
<gene>
    <name evidence="2" type="ORF">MNBD_NITROSPINAE05-18</name>
</gene>
<proteinExistence type="predicted"/>
<evidence type="ECO:0000313" key="2">
    <source>
        <dbReference type="EMBL" id="VAX28244.1"/>
    </source>
</evidence>
<protein>
    <submittedName>
        <fullName evidence="2">Metal dependent phosphohydrolase</fullName>
    </submittedName>
</protein>
<reference evidence="2" key="1">
    <citation type="submission" date="2018-06" db="EMBL/GenBank/DDBJ databases">
        <authorList>
            <person name="Zhirakovskaya E."/>
        </authorList>
    </citation>
    <scope>NUCLEOTIDE SEQUENCE</scope>
</reference>
<dbReference type="Pfam" id="PF13487">
    <property type="entry name" value="HD_5"/>
    <property type="match status" value="1"/>
</dbReference>
<dbReference type="PANTHER" id="PTHR43155:SF2">
    <property type="entry name" value="CYCLIC DI-GMP PHOSPHODIESTERASE PA4108"/>
    <property type="match status" value="1"/>
</dbReference>
<organism evidence="2">
    <name type="scientific">hydrothermal vent metagenome</name>
    <dbReference type="NCBI Taxonomy" id="652676"/>
    <lineage>
        <taxon>unclassified sequences</taxon>
        <taxon>metagenomes</taxon>
        <taxon>ecological metagenomes</taxon>
    </lineage>
</organism>
<dbReference type="SMART" id="SM00471">
    <property type="entry name" value="HDc"/>
    <property type="match status" value="1"/>
</dbReference>
<dbReference type="InterPro" id="IPR003607">
    <property type="entry name" value="HD/PDEase_dom"/>
</dbReference>